<evidence type="ECO:0000256" key="1">
    <source>
        <dbReference type="SAM" id="MobiDB-lite"/>
    </source>
</evidence>
<gene>
    <name evidence="2" type="ORF">THAOC_05348</name>
</gene>
<feature type="region of interest" description="Disordered" evidence="1">
    <location>
        <begin position="230"/>
        <end position="276"/>
    </location>
</feature>
<protein>
    <submittedName>
        <fullName evidence="2">Uncharacterized protein</fullName>
    </submittedName>
</protein>
<accession>K0T310</accession>
<keyword evidence="3" id="KW-1185">Reference proteome</keyword>
<feature type="region of interest" description="Disordered" evidence="1">
    <location>
        <begin position="18"/>
        <end position="110"/>
    </location>
</feature>
<comment type="caution">
    <text evidence="2">The sequence shown here is derived from an EMBL/GenBank/DDBJ whole genome shotgun (WGS) entry which is preliminary data.</text>
</comment>
<feature type="compositionally biased region" description="Basic and acidic residues" evidence="1">
    <location>
        <begin position="43"/>
        <end position="55"/>
    </location>
</feature>
<sequence length="564" mass="62279">MLFLPQFTCEYYDAEDVSFEDMVDDSDSETEDETDGGATAADDGARQSQADREAQAEAGLGRPRRISRGIRLAPHPAGIVWAPGGRGSPPDGEVHRRRGGRRLRRQAEAGQAVVVRRRRVRLQVRGGVHAKVRPEPHRGPPAPPSLVLRPALRAGGRVQPPGVAVDGRRGRGRRAQRVLPLLQPPQHGHIVRPGGTDELRRKVRARHTRQAGRAERAGAVRAARLRAVGRSHPVREQKGRAGRGVHRGLPARLQRLPPPPGEDKQREGPERALQGIRQAAPQLVREPELAPPDVAGQPRLPAGGADPAVEDARREPPLPRLHPHEVRRMRARRADMLPDVHGQTGRGADRAHTHMHVHPPQALGGAELRRQPQPAVPDEAAVRPAPLLGEPRRPRQHHSAQAYGQRVLPPRAALLVLPHGRLQHQPVLALDEPRRERQAREPLRAILESQVPVLRREGPQAPGADPRGFQQRHPVPVQRQPAPRVRHRQEEGLVRAAREPDPAQGHLPVQQGVPGVRGRRVRRRRRGARGGHVGQGRRRGGRAGRIARRGQGRARGRGRRRHGR</sequence>
<feature type="compositionally biased region" description="Basic and acidic residues" evidence="1">
    <location>
        <begin position="261"/>
        <end position="270"/>
    </location>
</feature>
<evidence type="ECO:0000313" key="3">
    <source>
        <dbReference type="Proteomes" id="UP000266841"/>
    </source>
</evidence>
<dbReference type="EMBL" id="AGNL01004913">
    <property type="protein sequence ID" value="EJK73053.1"/>
    <property type="molecule type" value="Genomic_DNA"/>
</dbReference>
<organism evidence="2 3">
    <name type="scientific">Thalassiosira oceanica</name>
    <name type="common">Marine diatom</name>
    <dbReference type="NCBI Taxonomy" id="159749"/>
    <lineage>
        <taxon>Eukaryota</taxon>
        <taxon>Sar</taxon>
        <taxon>Stramenopiles</taxon>
        <taxon>Ochrophyta</taxon>
        <taxon>Bacillariophyta</taxon>
        <taxon>Coscinodiscophyceae</taxon>
        <taxon>Thalassiosirophycidae</taxon>
        <taxon>Thalassiosirales</taxon>
        <taxon>Thalassiosiraceae</taxon>
        <taxon>Thalassiosira</taxon>
    </lineage>
</organism>
<dbReference type="OrthoDB" id="432953at2759"/>
<evidence type="ECO:0000313" key="2">
    <source>
        <dbReference type="EMBL" id="EJK73053.1"/>
    </source>
</evidence>
<feature type="non-terminal residue" evidence="2">
    <location>
        <position position="564"/>
    </location>
</feature>
<feature type="compositionally biased region" description="Basic residues" evidence="1">
    <location>
        <begin position="517"/>
        <end position="564"/>
    </location>
</feature>
<dbReference type="Proteomes" id="UP000266841">
    <property type="component" value="Unassembled WGS sequence"/>
</dbReference>
<feature type="region of interest" description="Disordered" evidence="1">
    <location>
        <begin position="386"/>
        <end position="406"/>
    </location>
</feature>
<feature type="compositionally biased region" description="Basic and acidic residues" evidence="1">
    <location>
        <begin position="310"/>
        <end position="320"/>
    </location>
</feature>
<feature type="compositionally biased region" description="Basic residues" evidence="1">
    <location>
        <begin position="95"/>
        <end position="104"/>
    </location>
</feature>
<feature type="region of interest" description="Disordered" evidence="1">
    <location>
        <begin position="456"/>
        <end position="564"/>
    </location>
</feature>
<feature type="region of interest" description="Disordered" evidence="1">
    <location>
        <begin position="289"/>
        <end position="320"/>
    </location>
</feature>
<feature type="compositionally biased region" description="Low complexity" evidence="1">
    <location>
        <begin position="471"/>
        <end position="483"/>
    </location>
</feature>
<proteinExistence type="predicted"/>
<name>K0T310_THAOC</name>
<feature type="compositionally biased region" description="Basic and acidic residues" evidence="1">
    <location>
        <begin position="488"/>
        <end position="501"/>
    </location>
</feature>
<feature type="compositionally biased region" description="Acidic residues" evidence="1">
    <location>
        <begin position="18"/>
        <end position="35"/>
    </location>
</feature>
<dbReference type="AlphaFoldDB" id="K0T310"/>
<reference evidence="2 3" key="1">
    <citation type="journal article" date="2012" name="Genome Biol.">
        <title>Genome and low-iron response of an oceanic diatom adapted to chronic iron limitation.</title>
        <authorList>
            <person name="Lommer M."/>
            <person name="Specht M."/>
            <person name="Roy A.S."/>
            <person name="Kraemer L."/>
            <person name="Andreson R."/>
            <person name="Gutowska M.A."/>
            <person name="Wolf J."/>
            <person name="Bergner S.V."/>
            <person name="Schilhabel M.B."/>
            <person name="Klostermeier U.C."/>
            <person name="Beiko R.G."/>
            <person name="Rosenstiel P."/>
            <person name="Hippler M."/>
            <person name="Laroche J."/>
        </authorList>
    </citation>
    <scope>NUCLEOTIDE SEQUENCE [LARGE SCALE GENOMIC DNA]</scope>
    <source>
        <strain evidence="2 3">CCMP1005</strain>
    </source>
</reference>